<accession>A0ABS6G6L8</accession>
<evidence type="ECO:0000313" key="2">
    <source>
        <dbReference type="Proteomes" id="UP000779508"/>
    </source>
</evidence>
<comment type="caution">
    <text evidence="1">The sequence shown here is derived from an EMBL/GenBank/DDBJ whole genome shotgun (WGS) entry which is preliminary data.</text>
</comment>
<proteinExistence type="predicted"/>
<dbReference type="Proteomes" id="UP000779508">
    <property type="component" value="Unassembled WGS sequence"/>
</dbReference>
<gene>
    <name evidence="1" type="ORF">KQI88_16335</name>
</gene>
<protein>
    <submittedName>
        <fullName evidence="1">Uncharacterized protein</fullName>
    </submittedName>
</protein>
<sequence>MLAILMALDYITGLMKGSKNRNLGK</sequence>
<organism evidence="1 2">
    <name type="scientific">Alkaliphilus flagellatus</name>
    <dbReference type="NCBI Taxonomy" id="2841507"/>
    <lineage>
        <taxon>Bacteria</taxon>
        <taxon>Bacillati</taxon>
        <taxon>Bacillota</taxon>
        <taxon>Clostridia</taxon>
        <taxon>Peptostreptococcales</taxon>
        <taxon>Natronincolaceae</taxon>
        <taxon>Alkaliphilus</taxon>
    </lineage>
</organism>
<reference evidence="1 2" key="1">
    <citation type="submission" date="2021-06" db="EMBL/GenBank/DDBJ databases">
        <authorList>
            <person name="Sun Q."/>
            <person name="Li D."/>
        </authorList>
    </citation>
    <scope>NUCLEOTIDE SEQUENCE [LARGE SCALE GENOMIC DNA]</scope>
    <source>
        <strain evidence="1 2">MSJ-5</strain>
    </source>
</reference>
<evidence type="ECO:0000313" key="1">
    <source>
        <dbReference type="EMBL" id="MBU5677988.1"/>
    </source>
</evidence>
<name>A0ABS6G6L8_9FIRM</name>
<keyword evidence="2" id="KW-1185">Reference proteome</keyword>
<dbReference type="EMBL" id="JAHLQK010000006">
    <property type="protein sequence ID" value="MBU5677988.1"/>
    <property type="molecule type" value="Genomic_DNA"/>
</dbReference>